<dbReference type="InterPro" id="IPR050373">
    <property type="entry name" value="Fibrinogen_C-term_domain"/>
</dbReference>
<keyword evidence="4" id="KW-1185">Reference proteome</keyword>
<keyword evidence="1" id="KW-1133">Transmembrane helix</keyword>
<sequence>MKPGKVQVLELKYNMSPERVFLYVTLLLGVVVHQLLMAEDTEPILYSRFTRKKTELPIKGRDTVRSYYNVFAFLLLAYNIKPERGDLPDSSSFITSPAATTIPQTPYAVAHSTTATTTGPFEADVAVTDSGSVRTTTNAHTSVVAPVSATNTFFAASNTSMASWTPTNYTVYLAMKSESPVVCKCSTDDTQSEVEKATTMSQQFGRVMSLALRALDSKAENKELSQQIVNLYKEQTSALQDLTNQTLSLQSAVANTKSLSVKNVRVHNQLKSRLDAVELALKATQSKDSAYDLFRKLTQKNITYLQDLTNFLWLETVDLKDKTHMLESRLANVSKAVELSLNNFKLIATEQRIVQTLPKYDSKFKPRDCDDLALKGHTMSGVYEVWPVKTASAGIQVYCRMSQGRGWLVLQNRRDGLTSFSRSFVDYEFGFGSLYGDFWLGNHYISLLTLRGNYQLKVELVDWQNNVQTLIYRKFHVEGAQRQYKLTVEYPLKGSEWSDPMLFHNGNKFTAPNSQGGCADTYSSGWWFTSSGLCFRANLNGNYSSVINKYGIIWKGNSLSYPIKYTSMEISRKYLRA</sequence>
<accession>A0A7J7KD66</accession>
<dbReference type="SUPFAM" id="SSF56496">
    <property type="entry name" value="Fibrinogen C-terminal domain-like"/>
    <property type="match status" value="1"/>
</dbReference>
<dbReference type="OrthoDB" id="6145874at2759"/>
<dbReference type="Pfam" id="PF00147">
    <property type="entry name" value="Fibrinogen_C"/>
    <property type="match status" value="1"/>
</dbReference>
<dbReference type="PANTHER" id="PTHR19143">
    <property type="entry name" value="FIBRINOGEN/TENASCIN/ANGIOPOEITIN"/>
    <property type="match status" value="1"/>
</dbReference>
<evidence type="ECO:0000313" key="3">
    <source>
        <dbReference type="EMBL" id="KAF6035874.1"/>
    </source>
</evidence>
<protein>
    <recommendedName>
        <fullName evidence="2">Fibrinogen C-terminal domain-containing protein</fullName>
    </recommendedName>
</protein>
<dbReference type="Proteomes" id="UP000593567">
    <property type="component" value="Unassembled WGS sequence"/>
</dbReference>
<evidence type="ECO:0000313" key="4">
    <source>
        <dbReference type="Proteomes" id="UP000593567"/>
    </source>
</evidence>
<keyword evidence="1" id="KW-0472">Membrane</keyword>
<gene>
    <name evidence="3" type="ORF">EB796_005817</name>
</gene>
<comment type="caution">
    <text evidence="3">The sequence shown here is derived from an EMBL/GenBank/DDBJ whole genome shotgun (WGS) entry which is preliminary data.</text>
</comment>
<dbReference type="InterPro" id="IPR014716">
    <property type="entry name" value="Fibrinogen_a/b/g_C_1"/>
</dbReference>
<dbReference type="EMBL" id="VXIV02000815">
    <property type="protein sequence ID" value="KAF6035874.1"/>
    <property type="molecule type" value="Genomic_DNA"/>
</dbReference>
<organism evidence="3 4">
    <name type="scientific">Bugula neritina</name>
    <name type="common">Brown bryozoan</name>
    <name type="synonym">Sertularia neritina</name>
    <dbReference type="NCBI Taxonomy" id="10212"/>
    <lineage>
        <taxon>Eukaryota</taxon>
        <taxon>Metazoa</taxon>
        <taxon>Spiralia</taxon>
        <taxon>Lophotrochozoa</taxon>
        <taxon>Bryozoa</taxon>
        <taxon>Gymnolaemata</taxon>
        <taxon>Cheilostomatida</taxon>
        <taxon>Flustrina</taxon>
        <taxon>Buguloidea</taxon>
        <taxon>Bugulidae</taxon>
        <taxon>Bugula</taxon>
    </lineage>
</organism>
<proteinExistence type="predicted"/>
<name>A0A7J7KD66_BUGNE</name>
<dbReference type="Gene3D" id="3.90.215.10">
    <property type="entry name" value="Gamma Fibrinogen, chain A, domain 1"/>
    <property type="match status" value="1"/>
</dbReference>
<evidence type="ECO:0000256" key="1">
    <source>
        <dbReference type="SAM" id="Phobius"/>
    </source>
</evidence>
<keyword evidence="1" id="KW-0812">Transmembrane</keyword>
<dbReference type="PROSITE" id="PS51406">
    <property type="entry name" value="FIBRINOGEN_C_2"/>
    <property type="match status" value="1"/>
</dbReference>
<dbReference type="SMART" id="SM00186">
    <property type="entry name" value="FBG"/>
    <property type="match status" value="1"/>
</dbReference>
<evidence type="ECO:0000259" key="2">
    <source>
        <dbReference type="PROSITE" id="PS51406"/>
    </source>
</evidence>
<reference evidence="3" key="1">
    <citation type="submission" date="2020-06" db="EMBL/GenBank/DDBJ databases">
        <title>Draft genome of Bugula neritina, a colonial animal packing powerful symbionts and potential medicines.</title>
        <authorList>
            <person name="Rayko M."/>
        </authorList>
    </citation>
    <scope>NUCLEOTIDE SEQUENCE [LARGE SCALE GENOMIC DNA]</scope>
    <source>
        <strain evidence="3">Kwan_BN1</strain>
    </source>
</reference>
<dbReference type="InterPro" id="IPR002181">
    <property type="entry name" value="Fibrinogen_a/b/g_C_dom"/>
</dbReference>
<feature type="transmembrane region" description="Helical" evidence="1">
    <location>
        <begin position="20"/>
        <end position="38"/>
    </location>
</feature>
<feature type="domain" description="Fibrinogen C-terminal" evidence="2">
    <location>
        <begin position="360"/>
        <end position="574"/>
    </location>
</feature>
<dbReference type="AlphaFoldDB" id="A0A7J7KD66"/>
<dbReference type="InterPro" id="IPR036056">
    <property type="entry name" value="Fibrinogen-like_C"/>
</dbReference>
<dbReference type="GO" id="GO:0005615">
    <property type="term" value="C:extracellular space"/>
    <property type="evidence" value="ECO:0007669"/>
    <property type="project" value="TreeGrafter"/>
</dbReference>